<feature type="region of interest" description="Disordered" evidence="1">
    <location>
        <begin position="22"/>
        <end position="135"/>
    </location>
</feature>
<dbReference type="EMBL" id="KV722336">
    <property type="protein sequence ID" value="OCH95435.1"/>
    <property type="molecule type" value="Genomic_DNA"/>
</dbReference>
<organism evidence="2 3">
    <name type="scientific">Obba rivulosa</name>
    <dbReference type="NCBI Taxonomy" id="1052685"/>
    <lineage>
        <taxon>Eukaryota</taxon>
        <taxon>Fungi</taxon>
        <taxon>Dikarya</taxon>
        <taxon>Basidiomycota</taxon>
        <taxon>Agaricomycotina</taxon>
        <taxon>Agaricomycetes</taxon>
        <taxon>Polyporales</taxon>
        <taxon>Gelatoporiaceae</taxon>
        <taxon>Obba</taxon>
    </lineage>
</organism>
<dbReference type="Proteomes" id="UP000250043">
    <property type="component" value="Unassembled WGS sequence"/>
</dbReference>
<keyword evidence="3" id="KW-1185">Reference proteome</keyword>
<reference evidence="2 3" key="1">
    <citation type="submission" date="2016-07" db="EMBL/GenBank/DDBJ databases">
        <title>Draft genome of the white-rot fungus Obba rivulosa 3A-2.</title>
        <authorList>
            <consortium name="DOE Joint Genome Institute"/>
            <person name="Miettinen O."/>
            <person name="Riley R."/>
            <person name="Acob R."/>
            <person name="Barry K."/>
            <person name="Cullen D."/>
            <person name="De Vries R."/>
            <person name="Hainaut M."/>
            <person name="Hatakka A."/>
            <person name="Henrissat B."/>
            <person name="Hilden K."/>
            <person name="Kuo R."/>
            <person name="Labutti K."/>
            <person name="Lipzen A."/>
            <person name="Makela M.R."/>
            <person name="Sandor L."/>
            <person name="Spatafora J.W."/>
            <person name="Grigoriev I.V."/>
            <person name="Hibbett D.S."/>
        </authorList>
    </citation>
    <scope>NUCLEOTIDE SEQUENCE [LARGE SCALE GENOMIC DNA]</scope>
    <source>
        <strain evidence="2 3">3A-2</strain>
    </source>
</reference>
<evidence type="ECO:0000256" key="1">
    <source>
        <dbReference type="SAM" id="MobiDB-lite"/>
    </source>
</evidence>
<dbReference type="OrthoDB" id="3256438at2759"/>
<dbReference type="AlphaFoldDB" id="A0A8E2J660"/>
<name>A0A8E2J660_9APHY</name>
<accession>A0A8E2J660</accession>
<feature type="compositionally biased region" description="Low complexity" evidence="1">
    <location>
        <begin position="83"/>
        <end position="112"/>
    </location>
</feature>
<protein>
    <submittedName>
        <fullName evidence="2">Uncharacterized protein</fullName>
    </submittedName>
</protein>
<gene>
    <name evidence="2" type="ORF">OBBRIDRAFT_720600</name>
</gene>
<evidence type="ECO:0000313" key="3">
    <source>
        <dbReference type="Proteomes" id="UP000250043"/>
    </source>
</evidence>
<sequence>MSCIVAPSVESHSFVCSGTRTRKRTMSFSSPSQDRQGRKLQRTGSYLSLSDMHAAPVTPLYGRKGAPAAQRTSRSRDQRRRAASPQSPVAFSSSASPPPITTALPLTTSPPRASSPLAPQRCTRPARASFPRSKPEPDLYRVAITTRMRMSPEGQKILHMGPRLALSILTATKDLERLVAAQREREKDVAMTSAELSNSWVVVPGEDWEMVDCSA</sequence>
<evidence type="ECO:0000313" key="2">
    <source>
        <dbReference type="EMBL" id="OCH95435.1"/>
    </source>
</evidence>
<proteinExistence type="predicted"/>